<comment type="subcellular location">
    <subcellularLocation>
        <location evidence="4">Cytoplasm</location>
    </subcellularLocation>
</comment>
<comment type="similarity">
    <text evidence="1 4">Belongs to the prokaryotic/mitochondrial release factor family.</text>
</comment>
<keyword evidence="3 4" id="KW-0648">Protein biosynthesis</keyword>
<evidence type="ECO:0000313" key="7">
    <source>
        <dbReference type="EMBL" id="OSM04982.1"/>
    </source>
</evidence>
<dbReference type="RefSeq" id="WP_085441629.1">
    <property type="nucleotide sequence ID" value="NZ_LVJN01000018.1"/>
</dbReference>
<dbReference type="Gene3D" id="3.30.160.20">
    <property type="match status" value="1"/>
</dbReference>
<proteinExistence type="inferred from homology"/>
<dbReference type="InterPro" id="IPR004374">
    <property type="entry name" value="PrfB"/>
</dbReference>
<evidence type="ECO:0000256" key="2">
    <source>
        <dbReference type="ARBA" id="ARBA00022481"/>
    </source>
</evidence>
<evidence type="ECO:0000259" key="6">
    <source>
        <dbReference type="PROSITE" id="PS00745"/>
    </source>
</evidence>
<dbReference type="Proteomes" id="UP000194003">
    <property type="component" value="Unassembled WGS sequence"/>
</dbReference>
<dbReference type="SMART" id="SM00937">
    <property type="entry name" value="PCRF"/>
    <property type="match status" value="1"/>
</dbReference>
<reference evidence="7 8" key="1">
    <citation type="journal article" date="2016" name="BMC Genomics">
        <title>Combined genomic and structural analyses of a cultured magnetotactic bacterium reveals its niche adaptation to a dynamic environment.</title>
        <authorList>
            <person name="Araujo A.C."/>
            <person name="Morillo V."/>
            <person name="Cypriano J."/>
            <person name="Teixeira L.C."/>
            <person name="Leao P."/>
            <person name="Lyra S."/>
            <person name="Almeida L.G."/>
            <person name="Bazylinski D.A."/>
            <person name="Vasconcellos A.T."/>
            <person name="Abreu F."/>
            <person name="Lins U."/>
        </authorList>
    </citation>
    <scope>NUCLEOTIDE SEQUENCE [LARGE SCALE GENOMIC DNA]</scope>
    <source>
        <strain evidence="7 8">IT-1</strain>
    </source>
</reference>
<dbReference type="PANTHER" id="PTHR43116">
    <property type="entry name" value="PEPTIDE CHAIN RELEASE FACTOR 2"/>
    <property type="match status" value="1"/>
</dbReference>
<comment type="caution">
    <text evidence="7">The sequence shown here is derived from an EMBL/GenBank/DDBJ whole genome shotgun (WGS) entry which is preliminary data.</text>
</comment>
<organism evidence="7 8">
    <name type="scientific">Magnetofaba australis IT-1</name>
    <dbReference type="NCBI Taxonomy" id="1434232"/>
    <lineage>
        <taxon>Bacteria</taxon>
        <taxon>Pseudomonadati</taxon>
        <taxon>Pseudomonadota</taxon>
        <taxon>Magnetococcia</taxon>
        <taxon>Magnetococcales</taxon>
        <taxon>Magnetococcaceae</taxon>
        <taxon>Magnetofaba</taxon>
    </lineage>
</organism>
<evidence type="ECO:0000256" key="4">
    <source>
        <dbReference type="HAMAP-Rule" id="MF_00094"/>
    </source>
</evidence>
<comment type="PTM">
    <text evidence="4">Methylated by PrmC. Methylation increases the termination efficiency of RF2.</text>
</comment>
<keyword evidence="8" id="KW-1185">Reference proteome</keyword>
<dbReference type="STRING" id="1434232.MAIT1_03106"/>
<dbReference type="PANTHER" id="PTHR43116:SF3">
    <property type="entry name" value="CLASS I PEPTIDE CHAIN RELEASE FACTOR"/>
    <property type="match status" value="1"/>
</dbReference>
<feature type="domain" description="Prokaryotic-type class I peptide chain release factors" evidence="6">
    <location>
        <begin position="243"/>
        <end position="259"/>
    </location>
</feature>
<dbReference type="FunFam" id="3.30.160.20:FF:000010">
    <property type="entry name" value="Peptide chain release factor 2"/>
    <property type="match status" value="1"/>
</dbReference>
<dbReference type="PROSITE" id="PS00745">
    <property type="entry name" value="RF_PROK_I"/>
    <property type="match status" value="1"/>
</dbReference>
<dbReference type="NCBIfam" id="TIGR00020">
    <property type="entry name" value="prfB"/>
    <property type="match status" value="1"/>
</dbReference>
<dbReference type="Gene3D" id="3.30.70.1660">
    <property type="match status" value="1"/>
</dbReference>
<protein>
    <recommendedName>
        <fullName evidence="4 5">Peptide chain release factor 2</fullName>
        <shortName evidence="4">RF-2</shortName>
    </recommendedName>
</protein>
<keyword evidence="4" id="KW-0963">Cytoplasm</keyword>
<evidence type="ECO:0000256" key="3">
    <source>
        <dbReference type="ARBA" id="ARBA00022917"/>
    </source>
</evidence>
<dbReference type="Pfam" id="PF00472">
    <property type="entry name" value="RF-1"/>
    <property type="match status" value="1"/>
</dbReference>
<evidence type="ECO:0000256" key="1">
    <source>
        <dbReference type="ARBA" id="ARBA00010835"/>
    </source>
</evidence>
<dbReference type="InterPro" id="IPR045853">
    <property type="entry name" value="Pep_chain_release_fac_I_sf"/>
</dbReference>
<name>A0A1Y2K5L2_9PROT</name>
<dbReference type="GO" id="GO:0016149">
    <property type="term" value="F:translation release factor activity, codon specific"/>
    <property type="evidence" value="ECO:0007669"/>
    <property type="project" value="UniProtKB-UniRule"/>
</dbReference>
<dbReference type="GO" id="GO:0005737">
    <property type="term" value="C:cytoplasm"/>
    <property type="evidence" value="ECO:0007669"/>
    <property type="project" value="UniProtKB-SubCell"/>
</dbReference>
<evidence type="ECO:0000313" key="8">
    <source>
        <dbReference type="Proteomes" id="UP000194003"/>
    </source>
</evidence>
<dbReference type="InterPro" id="IPR000352">
    <property type="entry name" value="Pep_chain_release_fac_I"/>
</dbReference>
<dbReference type="Gene3D" id="1.20.58.410">
    <property type="entry name" value="Release factor"/>
    <property type="match status" value="1"/>
</dbReference>
<dbReference type="Pfam" id="PF03462">
    <property type="entry name" value="PCRF"/>
    <property type="match status" value="1"/>
</dbReference>
<accession>A0A1Y2K5L2</accession>
<dbReference type="EMBL" id="LVJN01000018">
    <property type="protein sequence ID" value="OSM04982.1"/>
    <property type="molecule type" value="Genomic_DNA"/>
</dbReference>
<dbReference type="OrthoDB" id="9806673at2"/>
<gene>
    <name evidence="4" type="primary">prfB</name>
    <name evidence="7" type="ORF">MAIT1_03106</name>
</gene>
<dbReference type="AlphaFoldDB" id="A0A1Y2K5L2"/>
<keyword evidence="2 4" id="KW-0488">Methylation</keyword>
<sequence length="371" mass="41531">MDESIQRTFDSIAEKLTLLRGHLDYENGKERLSELDALSQDPNLWTDAERAKTLMREKTQLEKTIGEWDNLNQETSDASDLLAMAQEEGDEEMVAEVRAQVSDLLTRLEDLELARMLSGEADGNNCFLEIHSGAGGTESQDWASMLLRMYTRYCEKSGFKVEELDIQPGDEAGIKSASLKIEGDFAYGYLKVESGVHRLVRISPFDSSARRHTSFTSVFVSPEIDDSIEIEIDDKDIRVDTYRASGAGGQHVNKTSSAIRITHFPTGIVVQCQDSRSQHRNRDMAFQVLKSRLYQHEMDKRAEAAQATADAKSDIAWGHQIRSYVLAPYRLVKDLRTQVESGNTDAVLDGDLNPFIKAALAQRISGESESN</sequence>
<dbReference type="HAMAP" id="MF_00094">
    <property type="entry name" value="Rel_fac_2"/>
    <property type="match status" value="1"/>
</dbReference>
<dbReference type="SUPFAM" id="SSF75620">
    <property type="entry name" value="Release factor"/>
    <property type="match status" value="1"/>
</dbReference>
<evidence type="ECO:0000256" key="5">
    <source>
        <dbReference type="NCBIfam" id="TIGR00020"/>
    </source>
</evidence>
<feature type="modified residue" description="N5-methylglutamine" evidence="4">
    <location>
        <position position="250"/>
    </location>
</feature>
<dbReference type="InterPro" id="IPR005139">
    <property type="entry name" value="PCRF"/>
</dbReference>
<comment type="function">
    <text evidence="4">Peptide chain release factor 2 directs the termination of translation in response to the peptide chain termination codons UGA and UAA.</text>
</comment>